<dbReference type="GO" id="GO:2000640">
    <property type="term" value="P:positive regulation of SREBP signaling pathway"/>
    <property type="evidence" value="ECO:0007669"/>
    <property type="project" value="InterPro"/>
</dbReference>
<evidence type="ECO:0000256" key="6">
    <source>
        <dbReference type="ARBA" id="ARBA00023180"/>
    </source>
</evidence>
<evidence type="ECO:0000256" key="3">
    <source>
        <dbReference type="ARBA" id="ARBA00022989"/>
    </source>
</evidence>
<dbReference type="GO" id="GO:0000139">
    <property type="term" value="C:Golgi membrane"/>
    <property type="evidence" value="ECO:0007669"/>
    <property type="project" value="UniProtKB-SubCell"/>
</dbReference>
<feature type="transmembrane region" description="Helical" evidence="9">
    <location>
        <begin position="12"/>
        <end position="29"/>
    </location>
</feature>
<dbReference type="PANTHER" id="PTHR13481">
    <property type="entry name" value="SREBP REGULATING GENE PROTEIN"/>
    <property type="match status" value="1"/>
</dbReference>
<keyword evidence="4" id="KW-0333">Golgi apparatus</keyword>
<evidence type="ECO:0000313" key="11">
    <source>
        <dbReference type="Proteomes" id="UP000593567"/>
    </source>
</evidence>
<organism evidence="10 11">
    <name type="scientific">Bugula neritina</name>
    <name type="common">Brown bryozoan</name>
    <name type="synonym">Sertularia neritina</name>
    <dbReference type="NCBI Taxonomy" id="10212"/>
    <lineage>
        <taxon>Eukaryota</taxon>
        <taxon>Metazoa</taxon>
        <taxon>Spiralia</taxon>
        <taxon>Lophotrochozoa</taxon>
        <taxon>Bryozoa</taxon>
        <taxon>Gymnolaemata</taxon>
        <taxon>Cheilostomatida</taxon>
        <taxon>Flustrina</taxon>
        <taxon>Buguloidea</taxon>
        <taxon>Bugulidae</taxon>
        <taxon>Bugula</taxon>
    </lineage>
</organism>
<evidence type="ECO:0000256" key="4">
    <source>
        <dbReference type="ARBA" id="ARBA00023034"/>
    </source>
</evidence>
<reference evidence="10" key="1">
    <citation type="submission" date="2020-06" db="EMBL/GenBank/DDBJ databases">
        <title>Draft genome of Bugula neritina, a colonial animal packing powerful symbionts and potential medicines.</title>
        <authorList>
            <person name="Rayko M."/>
        </authorList>
    </citation>
    <scope>NUCLEOTIDE SEQUENCE [LARGE SCALE GENOMIC DNA]</scope>
    <source>
        <strain evidence="10">Kwan_BN1</strain>
    </source>
</reference>
<comment type="caution">
    <text evidence="10">The sequence shown here is derived from an EMBL/GenBank/DDBJ whole genome shotgun (WGS) entry which is preliminary data.</text>
</comment>
<evidence type="ECO:0000256" key="2">
    <source>
        <dbReference type="ARBA" id="ARBA00022692"/>
    </source>
</evidence>
<keyword evidence="11" id="KW-1185">Reference proteome</keyword>
<keyword evidence="2 9" id="KW-0812">Transmembrane</keyword>
<dbReference type="OrthoDB" id="70142at2759"/>
<keyword evidence="6" id="KW-0325">Glycoprotein</keyword>
<evidence type="ECO:0000256" key="7">
    <source>
        <dbReference type="ARBA" id="ARBA00023461"/>
    </source>
</evidence>
<dbReference type="Pfam" id="PF10218">
    <property type="entry name" value="SPRING1"/>
    <property type="match status" value="1"/>
</dbReference>
<protein>
    <recommendedName>
        <fullName evidence="8">SREBP regulating gene protein</fullName>
    </recommendedName>
</protein>
<dbReference type="InterPro" id="IPR019352">
    <property type="entry name" value="SPRING1"/>
</dbReference>
<gene>
    <name evidence="10" type="ORF">EB796_012376</name>
</gene>
<accession>A0A7J7JVG2</accession>
<name>A0A7J7JVG2_BUGNE</name>
<evidence type="ECO:0000256" key="8">
    <source>
        <dbReference type="ARBA" id="ARBA00023485"/>
    </source>
</evidence>
<keyword evidence="5 9" id="KW-0472">Membrane</keyword>
<proteinExistence type="inferred from homology"/>
<dbReference type="EMBL" id="VXIV02001831">
    <property type="protein sequence ID" value="KAF6029308.1"/>
    <property type="molecule type" value="Genomic_DNA"/>
</dbReference>
<evidence type="ECO:0000256" key="5">
    <source>
        <dbReference type="ARBA" id="ARBA00023136"/>
    </source>
</evidence>
<comment type="subcellular location">
    <subcellularLocation>
        <location evidence="1">Golgi apparatus membrane</location>
        <topology evidence="1">Single-pass membrane protein</topology>
    </subcellularLocation>
</comment>
<evidence type="ECO:0000256" key="1">
    <source>
        <dbReference type="ARBA" id="ARBA00004194"/>
    </source>
</evidence>
<dbReference type="PANTHER" id="PTHR13481:SF0">
    <property type="entry name" value="SREBP REGULATING GENE PROTEIN"/>
    <property type="match status" value="1"/>
</dbReference>
<evidence type="ECO:0000256" key="9">
    <source>
        <dbReference type="SAM" id="Phobius"/>
    </source>
</evidence>
<sequence>MSATLFLRKRRVLLAIFLFSLTYFIVATYKNYKTRVSDDDDDIVSPVKIDEILKTVKPLVLDQDEVKKSPNFDLNQVEVKAGYTPKPVKHRKKHSFHKANGVGKQTVNSIKQRDNLNLAYNCRNSVQGRAFIADENGYFCDRFDLQVNGCCKINSPSTVRYKCDTCSSSGCCSLYEQCVSCCLHPQKVYLLRKVLDQKPNNINRVYSLITDHFDLCLTKCRTSSESVKHENSYIDSKLKYCYGSGKAELEAVPPPVTAADRNRPLQARNHL</sequence>
<dbReference type="Proteomes" id="UP000593567">
    <property type="component" value="Unassembled WGS sequence"/>
</dbReference>
<evidence type="ECO:0000313" key="10">
    <source>
        <dbReference type="EMBL" id="KAF6029308.1"/>
    </source>
</evidence>
<dbReference type="AlphaFoldDB" id="A0A7J7JVG2"/>
<keyword evidence="3 9" id="KW-1133">Transmembrane helix</keyword>
<comment type="similarity">
    <text evidence="7">Belongs to the SPRING family.</text>
</comment>